<evidence type="ECO:0000256" key="1">
    <source>
        <dbReference type="ARBA" id="ARBA00004141"/>
    </source>
</evidence>
<feature type="transmembrane region" description="Helical" evidence="11">
    <location>
        <begin position="1554"/>
        <end position="1570"/>
    </location>
</feature>
<feature type="transmembrane region" description="Helical" evidence="11">
    <location>
        <begin position="1798"/>
        <end position="1817"/>
    </location>
</feature>
<dbReference type="PANTHER" id="PTHR10877:SF194">
    <property type="entry name" value="LOCATION OF VULVA DEFECTIVE 1"/>
    <property type="match status" value="1"/>
</dbReference>
<dbReference type="Pfam" id="PF01477">
    <property type="entry name" value="PLAT"/>
    <property type="match status" value="1"/>
</dbReference>
<comment type="subcellular location">
    <subcellularLocation>
        <location evidence="1">Membrane</location>
        <topology evidence="1">Multi-pass membrane protein</topology>
    </subcellularLocation>
</comment>
<dbReference type="Pfam" id="PF20519">
    <property type="entry name" value="Polycystin_dom"/>
    <property type="match status" value="1"/>
</dbReference>
<dbReference type="InterPro" id="IPR001024">
    <property type="entry name" value="PLAT/LH2_dom"/>
</dbReference>
<feature type="transmembrane region" description="Helical" evidence="11">
    <location>
        <begin position="1404"/>
        <end position="1424"/>
    </location>
</feature>
<dbReference type="SUPFAM" id="SSF56436">
    <property type="entry name" value="C-type lectin-like"/>
    <property type="match status" value="1"/>
</dbReference>
<organism evidence="15 16">
    <name type="scientific">Branchiostoma belcheri</name>
    <name type="common">Amphioxus</name>
    <dbReference type="NCBI Taxonomy" id="7741"/>
    <lineage>
        <taxon>Eukaryota</taxon>
        <taxon>Metazoa</taxon>
        <taxon>Chordata</taxon>
        <taxon>Cephalochordata</taxon>
        <taxon>Leptocardii</taxon>
        <taxon>Amphioxiformes</taxon>
        <taxon>Branchiostomatidae</taxon>
        <taxon>Branchiostoma</taxon>
    </lineage>
</organism>
<dbReference type="PROSITE" id="PS50095">
    <property type="entry name" value="PLAT"/>
    <property type="match status" value="1"/>
</dbReference>
<evidence type="ECO:0000256" key="10">
    <source>
        <dbReference type="PROSITE-ProRule" id="PRU00152"/>
    </source>
</evidence>
<evidence type="ECO:0000256" key="8">
    <source>
        <dbReference type="ARBA" id="ARBA00023180"/>
    </source>
</evidence>
<feature type="transmembrane region" description="Helical" evidence="11">
    <location>
        <begin position="1988"/>
        <end position="2010"/>
    </location>
</feature>
<protein>
    <submittedName>
        <fullName evidence="16">Uncharacterized protein LOC109483489</fullName>
    </submittedName>
</protein>
<evidence type="ECO:0000256" key="11">
    <source>
        <dbReference type="SAM" id="Phobius"/>
    </source>
</evidence>
<dbReference type="InterPro" id="IPR000203">
    <property type="entry name" value="GPS"/>
</dbReference>
<dbReference type="InterPro" id="IPR046338">
    <property type="entry name" value="GAIN_dom_sf"/>
</dbReference>
<comment type="caution">
    <text evidence="10">Lacks conserved residue(s) required for the propagation of feature annotation.</text>
</comment>
<dbReference type="InterPro" id="IPR002859">
    <property type="entry name" value="PKD/REJ-like"/>
</dbReference>
<feature type="transmembrane region" description="Helical" evidence="11">
    <location>
        <begin position="1436"/>
        <end position="1465"/>
    </location>
</feature>
<dbReference type="RefSeq" id="XP_019642076.1">
    <property type="nucleotide sequence ID" value="XM_019786517.1"/>
</dbReference>
<keyword evidence="15" id="KW-1185">Reference proteome</keyword>
<dbReference type="Gene3D" id="3.10.100.10">
    <property type="entry name" value="Mannose-Binding Protein A, subunit A"/>
    <property type="match status" value="1"/>
</dbReference>
<evidence type="ECO:0000256" key="3">
    <source>
        <dbReference type="ARBA" id="ARBA00022692"/>
    </source>
</evidence>
<feature type="transmembrane region" description="Helical" evidence="11">
    <location>
        <begin position="1837"/>
        <end position="1855"/>
    </location>
</feature>
<keyword evidence="5 11" id="KW-1133">Transmembrane helix</keyword>
<reference evidence="16" key="1">
    <citation type="submission" date="2025-08" db="UniProtKB">
        <authorList>
            <consortium name="RefSeq"/>
        </authorList>
    </citation>
    <scope>IDENTIFICATION</scope>
    <source>
        <tissue evidence="16">Gonad</tissue>
    </source>
</reference>
<dbReference type="SMART" id="SM00303">
    <property type="entry name" value="GPS"/>
    <property type="match status" value="1"/>
</dbReference>
<feature type="transmembrane region" description="Helical" evidence="11">
    <location>
        <begin position="1927"/>
        <end position="1947"/>
    </location>
</feature>
<dbReference type="InterPro" id="IPR046791">
    <property type="entry name" value="Polycystin_dom"/>
</dbReference>
<dbReference type="Pfam" id="PF01825">
    <property type="entry name" value="GPS"/>
    <property type="match status" value="1"/>
</dbReference>
<dbReference type="InterPro" id="IPR036392">
    <property type="entry name" value="PLAT/LH2_dom_sf"/>
</dbReference>
<dbReference type="PROSITE" id="PS50221">
    <property type="entry name" value="GAIN_B"/>
    <property type="match status" value="1"/>
</dbReference>
<feature type="transmembrane region" description="Helical" evidence="11">
    <location>
        <begin position="1887"/>
        <end position="1907"/>
    </location>
</feature>
<dbReference type="InterPro" id="IPR016187">
    <property type="entry name" value="CTDL_fold"/>
</dbReference>
<feature type="domain" description="PLAT" evidence="13">
    <location>
        <begin position="1169"/>
        <end position="1286"/>
    </location>
</feature>
<dbReference type="GO" id="GO:0016020">
    <property type="term" value="C:membrane"/>
    <property type="evidence" value="ECO:0007669"/>
    <property type="project" value="UniProtKB-SubCell"/>
</dbReference>
<evidence type="ECO:0000256" key="5">
    <source>
        <dbReference type="ARBA" id="ARBA00022989"/>
    </source>
</evidence>
<dbReference type="GO" id="GO:0005262">
    <property type="term" value="F:calcium channel activity"/>
    <property type="evidence" value="ECO:0007669"/>
    <property type="project" value="TreeGrafter"/>
</dbReference>
<dbReference type="GO" id="GO:0005509">
    <property type="term" value="F:calcium ion binding"/>
    <property type="evidence" value="ECO:0007669"/>
    <property type="project" value="InterPro"/>
</dbReference>
<dbReference type="CDD" id="cd00037">
    <property type="entry name" value="CLECT"/>
    <property type="match status" value="1"/>
</dbReference>
<evidence type="ECO:0000256" key="9">
    <source>
        <dbReference type="PIRSR" id="PIRSR603915-2"/>
    </source>
</evidence>
<evidence type="ECO:0000256" key="6">
    <source>
        <dbReference type="ARBA" id="ARBA00023136"/>
    </source>
</evidence>
<keyword evidence="4" id="KW-0732">Signal</keyword>
<proteinExistence type="inferred from homology"/>
<gene>
    <name evidence="16" type="primary">LOC109483489</name>
</gene>
<keyword evidence="3 11" id="KW-0812">Transmembrane</keyword>
<dbReference type="GeneID" id="109483489"/>
<dbReference type="SUPFAM" id="SSF49723">
    <property type="entry name" value="Lipase/lipooxygenase domain (PLAT/LH2 domain)"/>
    <property type="match status" value="1"/>
</dbReference>
<evidence type="ECO:0000259" key="14">
    <source>
        <dbReference type="PROSITE" id="PS50221"/>
    </source>
</evidence>
<dbReference type="Pfam" id="PF02010">
    <property type="entry name" value="REJ"/>
    <property type="match status" value="1"/>
</dbReference>
<dbReference type="FunFam" id="1.10.287.70:FF:000216">
    <property type="entry name" value="Polycystic kidney disease 1b"/>
    <property type="match status" value="1"/>
</dbReference>
<dbReference type="SMART" id="SM00308">
    <property type="entry name" value="LH2"/>
    <property type="match status" value="1"/>
</dbReference>
<evidence type="ECO:0000259" key="12">
    <source>
        <dbReference type="PROSITE" id="PS50041"/>
    </source>
</evidence>
<comment type="similarity">
    <text evidence="2">Belongs to the polycystin family.</text>
</comment>
<evidence type="ECO:0000313" key="15">
    <source>
        <dbReference type="Proteomes" id="UP000515135"/>
    </source>
</evidence>
<dbReference type="InterPro" id="IPR016186">
    <property type="entry name" value="C-type_lectin-like/link_sf"/>
</dbReference>
<dbReference type="KEGG" id="bbel:109483489"/>
<dbReference type="OrthoDB" id="10264154at2759"/>
<dbReference type="Gene3D" id="1.10.287.70">
    <property type="match status" value="1"/>
</dbReference>
<dbReference type="PANTHER" id="PTHR10877">
    <property type="entry name" value="POLYCYSTIN FAMILY MEMBER"/>
    <property type="match status" value="1"/>
</dbReference>
<sequence>MDQCGATVDLELGICEPKARVGNKTYVIVDETMVSYSQATSTCASLGGRLASSRYRSYHRAYHNMMTYNKICYNGGSRLYFRPFWVDVVRDPGGAAVWRHGIDGVDVSSTEMDSIWYFNNEVSTYRDEPVDDLSKMCVRYMLSPNNWEVASCDEPAYFACEFDNEPDDGPHSPCFPTVVLDTGSRPYDAPFQLLRAGDFSTYGSGVILDDSSVFVPRNRLDLGYTKYLLELYVSVAHGGNSDVTTARVPIWIELEKSTPRFVILGGSRRSQSGGFLMDSWVDAEVYDDSALNGIGTAGFYGTEWSWTCRLPNGSDCGLQFRPREDRDHYNRVLYINHKVDTRPRWSDPGTYIIRVEWSDWNNVDYIPYEQEVTLFPAGFPTCQIRCTPFDNCNFAAAKFDQRLRLWTECTGMQSEHSFYWSLAQSPDGFVGIDLENDTLTGLDGDQLIVKANVFTVRVALKIHSLIEPGEYILRLDILTNGVLCNTSSCSYAEWKFIIPVPPANAREPVCAANIPVPFSSGRGFEPRPGTRVFYLFLLAPPASYIVSVTVECDQTRPYSELNTSWTGEGCECREVSNLCTVSPTEGIALTTRFDMSCLDFEGQGAIRYEFYYRTRATASVSTLRTSQSGHYNLFYYGMSPSPRPFKLPSGLASDGFRVFIFVQMFDQTGTSKTSQLELTVRLPGAFEDLLAAIDATNAEVHQAIRWDNQMEAVHLSTITATTLNNIREEGAYEVVDWRLTSAAGQLYNMAKFVARKVDQGEMTQDLLERVAGIVFTAAYNVFKSSEVVAAWKHTGNGPTEIDTNMAETLLKNRNATTTAFLAIDELTDQILKGKRPREDVTMISSQDFQNISGDMDEDQLTAARRHFCGYDGFGTQVFHSRWRNPFEYATNITHRDLKIGIGGLHFTDALERKGISGLEEPVEFSILRHNQSVYTPFRYNSTLDPADTYIFLAPRDPLVSPTFTLYLAYGIKPNASQFDLTATLPVPVNNRYSLDLVVEENDTLTVMSDPYSWHLRLGDVGFSSDSNDTNWYLGIEPTSTDGTNPGTISFAVFIEPVECVFFNEEDHFWDTSGCEVGPLTSTTHLHCICDHLTKFSGLVAPNEINFERALKGFLLLKNLIQNPIGIMTCCALFSFYIALCVPWTRKNDAKDLGKVTTAAIFDDTEHPKPRYYMRVFTGPRANAGTTARVSIMLHGATRECGPFLLHQPYAAMFERGNVAGFVLCTQTDPGWLTHVRVWHDNSGKEPSWFLEKIIVDDLLLEEQHYFLCNRWLAFDEDDEQIERVLPAAKDEQLVAFSTLFADRTTKDLRDGHIWYSVYGRPASSPFTRTQRVSCCLSIIMCTMLTNIMFFGRGEDFDRPEPVNIFGFNVKIPISWPQVRKEAAQVEQWDKVTGTTSPGQIKSQGFFLVFITTNTAAFFVMLYSFEFGREKAETWLLIFLTSFLTDLILIQPVKILAMAALFAVFYKKADEGNEGKGCNLKQCEDIAKEQKKTPSTPNLPPDLTEARLVAIRRRKLRTILKERPQAPTLPSSLDLTEARLVAIRRRKLRTILKEVSVYALFLAVVMLAAYGQKSHMAFHMSNEVQRIVKSSDFEEVSDAVSYWTWLEDAAIPSLYPEAPAAGPGPPVYRVGPIRLRQARVKMDPECLMTVSPANQTSGCGRRYDYFSQDEGLYREGWSPLPAVNISAANGTNITTGATDGNSTNLPYAGDHGVFFGGGYIADTSHNKSQTLATLRDLKNHGWIDRATRAVFTDVTLYSPDANLFSIVTLLVEFPGLGAAFPRWEVHTVRLYRFHGAWDVWMALVYISMLAVFTLAFAIREGLKAYNSGALYLMDFWNWVEVIIILQSLAAVATFFYSETVLEEVAGDDITGLTGNFVNYRHAAVWDQVYTYIVAALLCSVTLKMTHLLRFSHRASLLTHTLRLSVRPLSGFSVMFFLYFFSFAVLMHLTFGLRMRSYSSFARTFEALVTIIAGDLSFEEISTTTGNLGTFVLFLFVFVFNICLIGFFVAIIDESYHVVSKEDEQLEKTDNDLKGFFEYQLQKLKAKKKARKNDTEDTSVYGPSYAELKVNVMKRLGTVFDDLDER</sequence>
<dbReference type="Pfam" id="PF08016">
    <property type="entry name" value="PKD_channel"/>
    <property type="match status" value="1"/>
</dbReference>
<accession>A0A6P5AJC7</accession>
<dbReference type="InterPro" id="IPR051223">
    <property type="entry name" value="Polycystin"/>
</dbReference>
<dbReference type="InterPro" id="IPR013122">
    <property type="entry name" value="PKD1_2_channel"/>
</dbReference>
<dbReference type="InterPro" id="IPR003915">
    <property type="entry name" value="PKD_2"/>
</dbReference>
<name>A0A6P5AJC7_BRABE</name>
<evidence type="ECO:0000259" key="13">
    <source>
        <dbReference type="PROSITE" id="PS50095"/>
    </source>
</evidence>
<evidence type="ECO:0000256" key="7">
    <source>
        <dbReference type="ARBA" id="ARBA00023157"/>
    </source>
</evidence>
<dbReference type="Proteomes" id="UP000515135">
    <property type="component" value="Unplaced"/>
</dbReference>
<keyword evidence="8" id="KW-0325">Glycoprotein</keyword>
<dbReference type="InterPro" id="IPR057244">
    <property type="entry name" value="GAIN_B"/>
</dbReference>
<dbReference type="GO" id="GO:0050982">
    <property type="term" value="P:detection of mechanical stimulus"/>
    <property type="evidence" value="ECO:0007669"/>
    <property type="project" value="TreeGrafter"/>
</dbReference>
<dbReference type="PRINTS" id="PR01433">
    <property type="entry name" value="POLYCYSTIN2"/>
</dbReference>
<dbReference type="PROSITE" id="PS50041">
    <property type="entry name" value="C_TYPE_LECTIN_2"/>
    <property type="match status" value="1"/>
</dbReference>
<feature type="transmembrane region" description="Helical" evidence="11">
    <location>
        <begin position="1124"/>
        <end position="1144"/>
    </location>
</feature>
<feature type="domain" description="GAIN-B" evidence="14">
    <location>
        <begin position="963"/>
        <end position="1105"/>
    </location>
</feature>
<feature type="disulfide bond" evidence="9">
    <location>
        <begin position="1645"/>
        <end position="1658"/>
    </location>
</feature>
<dbReference type="Gene3D" id="2.60.60.20">
    <property type="entry name" value="PLAT/LH2 domain"/>
    <property type="match status" value="1"/>
</dbReference>
<evidence type="ECO:0000256" key="2">
    <source>
        <dbReference type="ARBA" id="ARBA00007200"/>
    </source>
</evidence>
<keyword evidence="6 11" id="KW-0472">Membrane</keyword>
<keyword evidence="7" id="KW-1015">Disulfide bond</keyword>
<evidence type="ECO:0000313" key="16">
    <source>
        <dbReference type="RefSeq" id="XP_019642076.1"/>
    </source>
</evidence>
<feature type="domain" description="C-type lectin" evidence="12">
    <location>
        <begin position="21"/>
        <end position="161"/>
    </location>
</feature>
<dbReference type="Gene3D" id="2.60.220.50">
    <property type="match status" value="1"/>
</dbReference>
<dbReference type="FunFam" id="2.60.60.20:FF:000032">
    <property type="entry name" value="Uncharacterized protein"/>
    <property type="match status" value="1"/>
</dbReference>
<evidence type="ECO:0000256" key="4">
    <source>
        <dbReference type="ARBA" id="ARBA00022729"/>
    </source>
</evidence>
<dbReference type="InterPro" id="IPR001304">
    <property type="entry name" value="C-type_lectin-like"/>
</dbReference>